<dbReference type="AlphaFoldDB" id="A0A7K1TKZ1"/>
<gene>
    <name evidence="1" type="ORF">GO988_20755</name>
</gene>
<dbReference type="Proteomes" id="UP000441336">
    <property type="component" value="Unassembled WGS sequence"/>
</dbReference>
<evidence type="ECO:0000313" key="1">
    <source>
        <dbReference type="EMBL" id="MVN78771.1"/>
    </source>
</evidence>
<organism evidence="1 2">
    <name type="scientific">Hymenobacter ginkgonis</name>
    <dbReference type="NCBI Taxonomy" id="2682976"/>
    <lineage>
        <taxon>Bacteria</taxon>
        <taxon>Pseudomonadati</taxon>
        <taxon>Bacteroidota</taxon>
        <taxon>Cytophagia</taxon>
        <taxon>Cytophagales</taxon>
        <taxon>Hymenobacteraceae</taxon>
        <taxon>Hymenobacter</taxon>
    </lineage>
</organism>
<comment type="caution">
    <text evidence="1">The sequence shown here is derived from an EMBL/GenBank/DDBJ whole genome shotgun (WGS) entry which is preliminary data.</text>
</comment>
<sequence length="230" mass="25916">MSATLDLEPWGLSQTDLHSLSQLASVRVHLAYPGYQSVVQLAPRERIRQIDAQYRQAYQRLVALLPGGTSFTRLGSRNRPAGLAASLPLAQLPLLVQQPFVRGVTIEAIEGLTCQETAPEPSFWCIQARFAIQIENKTNGMQKYEDRLLVIRAPTEEEAKQKLLPSFEAYAEPYLNSAGLLVRWQFEVFTDSYYLDIQEVDAFLGGQGVEVFSTLNNRRLRTGMNWQPNS</sequence>
<proteinExistence type="predicted"/>
<reference evidence="1 2" key="1">
    <citation type="submission" date="2019-12" db="EMBL/GenBank/DDBJ databases">
        <title>Hymenobacter sp. HMF4947 Genome sequencing and assembly.</title>
        <authorList>
            <person name="Kang H."/>
            <person name="Cha I."/>
            <person name="Kim H."/>
            <person name="Joh K."/>
        </authorList>
    </citation>
    <scope>NUCLEOTIDE SEQUENCE [LARGE SCALE GENOMIC DNA]</scope>
    <source>
        <strain evidence="1 2">HMF4947</strain>
    </source>
</reference>
<dbReference type="EMBL" id="WQKZ01000007">
    <property type="protein sequence ID" value="MVN78771.1"/>
    <property type="molecule type" value="Genomic_DNA"/>
</dbReference>
<keyword evidence="2" id="KW-1185">Reference proteome</keyword>
<accession>A0A7K1TKZ1</accession>
<evidence type="ECO:0000313" key="2">
    <source>
        <dbReference type="Proteomes" id="UP000441336"/>
    </source>
</evidence>
<protein>
    <submittedName>
        <fullName evidence="1">DUF4288 domain-containing protein</fullName>
    </submittedName>
</protein>
<name>A0A7K1TKZ1_9BACT</name>